<accession>A0ABW2HVT7</accession>
<dbReference type="Proteomes" id="UP001596548">
    <property type="component" value="Unassembled WGS sequence"/>
</dbReference>
<evidence type="ECO:0000313" key="2">
    <source>
        <dbReference type="EMBL" id="MFC7276257.1"/>
    </source>
</evidence>
<organism evidence="2 3">
    <name type="scientific">Paractinoplanes rhizophilus</name>
    <dbReference type="NCBI Taxonomy" id="1416877"/>
    <lineage>
        <taxon>Bacteria</taxon>
        <taxon>Bacillati</taxon>
        <taxon>Actinomycetota</taxon>
        <taxon>Actinomycetes</taxon>
        <taxon>Micromonosporales</taxon>
        <taxon>Micromonosporaceae</taxon>
        <taxon>Paractinoplanes</taxon>
    </lineage>
</organism>
<name>A0ABW2HVT7_9ACTN</name>
<proteinExistence type="predicted"/>
<keyword evidence="3" id="KW-1185">Reference proteome</keyword>
<dbReference type="EMBL" id="JBHTBJ010000013">
    <property type="protein sequence ID" value="MFC7276257.1"/>
    <property type="molecule type" value="Genomic_DNA"/>
</dbReference>
<feature type="compositionally biased region" description="Basic and acidic residues" evidence="1">
    <location>
        <begin position="46"/>
        <end position="65"/>
    </location>
</feature>
<sequence length="71" mass="7564">MKPAEHRVCGGIFTPDPAIPADVRFVRGKRVVRRVCRCGLVGAPGDPHHNAEAPEEADHGQRAAGEEVDPG</sequence>
<feature type="region of interest" description="Disordered" evidence="1">
    <location>
        <begin position="42"/>
        <end position="71"/>
    </location>
</feature>
<reference evidence="3" key="1">
    <citation type="journal article" date="2019" name="Int. J. Syst. Evol. Microbiol.">
        <title>The Global Catalogue of Microorganisms (GCM) 10K type strain sequencing project: providing services to taxonomists for standard genome sequencing and annotation.</title>
        <authorList>
            <consortium name="The Broad Institute Genomics Platform"/>
            <consortium name="The Broad Institute Genome Sequencing Center for Infectious Disease"/>
            <person name="Wu L."/>
            <person name="Ma J."/>
        </authorList>
    </citation>
    <scope>NUCLEOTIDE SEQUENCE [LARGE SCALE GENOMIC DNA]</scope>
    <source>
        <strain evidence="3">XZYJT-10</strain>
    </source>
</reference>
<gene>
    <name evidence="2" type="ORF">ACFQS1_19870</name>
</gene>
<dbReference type="RefSeq" id="WP_378970335.1">
    <property type="nucleotide sequence ID" value="NZ_JBHTBJ010000013.1"/>
</dbReference>
<evidence type="ECO:0000256" key="1">
    <source>
        <dbReference type="SAM" id="MobiDB-lite"/>
    </source>
</evidence>
<comment type="caution">
    <text evidence="2">The sequence shown here is derived from an EMBL/GenBank/DDBJ whole genome shotgun (WGS) entry which is preliminary data.</text>
</comment>
<protein>
    <submittedName>
        <fullName evidence="2">Uncharacterized protein</fullName>
    </submittedName>
</protein>
<evidence type="ECO:0000313" key="3">
    <source>
        <dbReference type="Proteomes" id="UP001596548"/>
    </source>
</evidence>